<sequence>MPLGSSWSMSERHCNGRGRIPPRDSTTPDTSTLRDQKNSDLQTRDYEQIALQVTGHACAVVTEVRRHAAIRPKSDGRGALAEVVLREADGHLSAPLEGTARCAQNLARLVWALYRWMDHLTEPARAAT</sequence>
<feature type="compositionally biased region" description="Basic and acidic residues" evidence="1">
    <location>
        <begin position="32"/>
        <end position="41"/>
    </location>
</feature>
<gene>
    <name evidence="2" type="ORF">FHX80_12671</name>
</gene>
<proteinExistence type="predicted"/>
<dbReference type="AlphaFoldDB" id="A0A561TZ09"/>
<evidence type="ECO:0000313" key="3">
    <source>
        <dbReference type="Proteomes" id="UP000318186"/>
    </source>
</evidence>
<reference evidence="2 3" key="1">
    <citation type="submission" date="2019-06" db="EMBL/GenBank/DDBJ databases">
        <title>Sequencing the genomes of 1000 actinobacteria strains.</title>
        <authorList>
            <person name="Klenk H.-P."/>
        </authorList>
    </citation>
    <scope>NUCLEOTIDE SEQUENCE [LARGE SCALE GENOMIC DNA]</scope>
    <source>
        <strain evidence="2 3">DSM 42059</strain>
    </source>
</reference>
<organism evidence="2 3">
    <name type="scientific">Streptomyces brevispora</name>
    <dbReference type="NCBI Taxonomy" id="887462"/>
    <lineage>
        <taxon>Bacteria</taxon>
        <taxon>Bacillati</taxon>
        <taxon>Actinomycetota</taxon>
        <taxon>Actinomycetes</taxon>
        <taxon>Kitasatosporales</taxon>
        <taxon>Streptomycetaceae</taxon>
        <taxon>Streptomyces</taxon>
    </lineage>
</organism>
<accession>A0A561TZ09</accession>
<dbReference type="Proteomes" id="UP000318186">
    <property type="component" value="Unassembled WGS sequence"/>
</dbReference>
<evidence type="ECO:0000256" key="1">
    <source>
        <dbReference type="SAM" id="MobiDB-lite"/>
    </source>
</evidence>
<feature type="region of interest" description="Disordered" evidence="1">
    <location>
        <begin position="1"/>
        <end position="41"/>
    </location>
</feature>
<protein>
    <submittedName>
        <fullName evidence="2">Uncharacterized protein</fullName>
    </submittedName>
</protein>
<dbReference type="EMBL" id="VIWW01000002">
    <property type="protein sequence ID" value="TWF92351.1"/>
    <property type="molecule type" value="Genomic_DNA"/>
</dbReference>
<comment type="caution">
    <text evidence="2">The sequence shown here is derived from an EMBL/GenBank/DDBJ whole genome shotgun (WGS) entry which is preliminary data.</text>
</comment>
<name>A0A561TZ09_9ACTN</name>
<evidence type="ECO:0000313" key="2">
    <source>
        <dbReference type="EMBL" id="TWF92351.1"/>
    </source>
</evidence>